<dbReference type="EMBL" id="JANJQO010000160">
    <property type="protein sequence ID" value="KAJ2980977.1"/>
    <property type="molecule type" value="Genomic_DNA"/>
</dbReference>
<reference evidence="1" key="1">
    <citation type="submission" date="2022-08" db="EMBL/GenBank/DDBJ databases">
        <title>Genome Sequence of Lecanicillium fungicola.</title>
        <authorList>
            <person name="Buettner E."/>
        </authorList>
    </citation>
    <scope>NUCLEOTIDE SEQUENCE</scope>
    <source>
        <strain evidence="1">Babe33</strain>
    </source>
</reference>
<accession>A0ACC1NNS1</accession>
<organism evidence="1 2">
    <name type="scientific">Zarea fungicola</name>
    <dbReference type="NCBI Taxonomy" id="93591"/>
    <lineage>
        <taxon>Eukaryota</taxon>
        <taxon>Fungi</taxon>
        <taxon>Dikarya</taxon>
        <taxon>Ascomycota</taxon>
        <taxon>Pezizomycotina</taxon>
        <taxon>Sordariomycetes</taxon>
        <taxon>Hypocreomycetidae</taxon>
        <taxon>Hypocreales</taxon>
        <taxon>Cordycipitaceae</taxon>
        <taxon>Zarea</taxon>
    </lineage>
</organism>
<dbReference type="Proteomes" id="UP001143910">
    <property type="component" value="Unassembled WGS sequence"/>
</dbReference>
<proteinExistence type="predicted"/>
<gene>
    <name evidence="1" type="ORF">NQ176_g2313</name>
</gene>
<name>A0ACC1NNS1_9HYPO</name>
<comment type="caution">
    <text evidence="1">The sequence shown here is derived from an EMBL/GenBank/DDBJ whole genome shotgun (WGS) entry which is preliminary data.</text>
</comment>
<evidence type="ECO:0000313" key="2">
    <source>
        <dbReference type="Proteomes" id="UP001143910"/>
    </source>
</evidence>
<evidence type="ECO:0000313" key="1">
    <source>
        <dbReference type="EMBL" id="KAJ2980977.1"/>
    </source>
</evidence>
<protein>
    <submittedName>
        <fullName evidence="1">Uncharacterized protein</fullName>
    </submittedName>
</protein>
<keyword evidence="2" id="KW-1185">Reference proteome</keyword>
<sequence length="199" mass="22057">MRISSLLPFIPLLVSAQLSLPENALEGFGIHLSDDSGRTIYVHESEFESYGISVVAAGSYVNGTSSDADTTNSTSLTERGLPVGDAMYCDNSQSFWIEDLHSNMIQFSDYMLCNFEVSINPTDPFRFEAASYYLGTSVIYLCNYSGKSRVTGSYDMFRFLYQVFEHCGESNIGGWYYQGSTQMSWGYTSSTAGYCGPPQ</sequence>